<accession>A0A4U5PC13</accession>
<sequence>MLESSAEVCGFVVSIDDVLLTLAGAVEEAEISAFVGEVLNSIAKCETCSDWILRNAEQLFATCVSLFETLRLREVNSAFEVLRSILEKPNLEFGIEWIRWFLQEDTQQRIRFTLLNAPSQLDQLPISILYVLKTLIAVAEEMRRGYEGFLLTMDPKALPSNEEAVQLFLECVDLLDVPLDPSSPLVEFLVEQQSARSGNSLISVMGRLIRKVE</sequence>
<organism evidence="1 2">
    <name type="scientific">Steinernema carpocapsae</name>
    <name type="common">Entomopathogenic nematode</name>
    <dbReference type="NCBI Taxonomy" id="34508"/>
    <lineage>
        <taxon>Eukaryota</taxon>
        <taxon>Metazoa</taxon>
        <taxon>Ecdysozoa</taxon>
        <taxon>Nematoda</taxon>
        <taxon>Chromadorea</taxon>
        <taxon>Rhabditida</taxon>
        <taxon>Tylenchina</taxon>
        <taxon>Panagrolaimomorpha</taxon>
        <taxon>Strongyloidoidea</taxon>
        <taxon>Steinernematidae</taxon>
        <taxon>Steinernema</taxon>
    </lineage>
</organism>
<evidence type="ECO:0000313" key="2">
    <source>
        <dbReference type="Proteomes" id="UP000298663"/>
    </source>
</evidence>
<keyword evidence="2" id="KW-1185">Reference proteome</keyword>
<dbReference type="Proteomes" id="UP000298663">
    <property type="component" value="Unassembled WGS sequence"/>
</dbReference>
<gene>
    <name evidence="1" type="ORF">L596_008265</name>
</gene>
<reference evidence="1 2" key="1">
    <citation type="journal article" date="2015" name="Genome Biol.">
        <title>Comparative genomics of Steinernema reveals deeply conserved gene regulatory networks.</title>
        <authorList>
            <person name="Dillman A.R."/>
            <person name="Macchietto M."/>
            <person name="Porter C.F."/>
            <person name="Rogers A."/>
            <person name="Williams B."/>
            <person name="Antoshechkin I."/>
            <person name="Lee M.M."/>
            <person name="Goodwin Z."/>
            <person name="Lu X."/>
            <person name="Lewis E.E."/>
            <person name="Goodrich-Blair H."/>
            <person name="Stock S.P."/>
            <person name="Adams B.J."/>
            <person name="Sternberg P.W."/>
            <person name="Mortazavi A."/>
        </authorList>
    </citation>
    <scope>NUCLEOTIDE SEQUENCE [LARGE SCALE GENOMIC DNA]</scope>
    <source>
        <strain evidence="1 2">ALL</strain>
    </source>
</reference>
<protein>
    <submittedName>
        <fullName evidence="1">Uncharacterized protein</fullName>
    </submittedName>
</protein>
<name>A0A4U5PC13_STECR</name>
<proteinExistence type="predicted"/>
<dbReference type="OrthoDB" id="10518015at2759"/>
<comment type="caution">
    <text evidence="1">The sequence shown here is derived from an EMBL/GenBank/DDBJ whole genome shotgun (WGS) entry which is preliminary data.</text>
</comment>
<reference evidence="1 2" key="2">
    <citation type="journal article" date="2019" name="G3 (Bethesda)">
        <title>Hybrid Assembly of the Genome of the Entomopathogenic Nematode Steinernema carpocapsae Identifies the X-Chromosome.</title>
        <authorList>
            <person name="Serra L."/>
            <person name="Macchietto M."/>
            <person name="Macias-Munoz A."/>
            <person name="McGill C.J."/>
            <person name="Rodriguez I.M."/>
            <person name="Rodriguez B."/>
            <person name="Murad R."/>
            <person name="Mortazavi A."/>
        </authorList>
    </citation>
    <scope>NUCLEOTIDE SEQUENCE [LARGE SCALE GENOMIC DNA]</scope>
    <source>
        <strain evidence="1 2">ALL</strain>
    </source>
</reference>
<dbReference type="AlphaFoldDB" id="A0A4U5PC13"/>
<dbReference type="EMBL" id="AZBU02000002">
    <property type="protein sequence ID" value="TKR93892.1"/>
    <property type="molecule type" value="Genomic_DNA"/>
</dbReference>
<evidence type="ECO:0000313" key="1">
    <source>
        <dbReference type="EMBL" id="TKR93892.1"/>
    </source>
</evidence>